<evidence type="ECO:0000313" key="2">
    <source>
        <dbReference type="Proteomes" id="UP000232412"/>
    </source>
</evidence>
<protein>
    <submittedName>
        <fullName evidence="1">Uncharacterized protein</fullName>
    </submittedName>
</protein>
<keyword evidence="2" id="KW-1185">Reference proteome</keyword>
<dbReference type="Proteomes" id="UP000232412">
    <property type="component" value="Unassembled WGS sequence"/>
</dbReference>
<dbReference type="EMBL" id="FRFC01000003">
    <property type="protein sequence ID" value="SHO45163.1"/>
    <property type="molecule type" value="Genomic_DNA"/>
</dbReference>
<organism evidence="1 2">
    <name type="scientific">Nitrosotalea sinensis</name>
    <dbReference type="NCBI Taxonomy" id="1499975"/>
    <lineage>
        <taxon>Archaea</taxon>
        <taxon>Nitrososphaerota</taxon>
        <taxon>Nitrososphaeria</taxon>
        <taxon>Nitrosotaleales</taxon>
        <taxon>Nitrosotaleaceae</taxon>
        <taxon>Nitrosotalea</taxon>
    </lineage>
</organism>
<proteinExistence type="predicted"/>
<reference evidence="2" key="1">
    <citation type="submission" date="2016-12" db="EMBL/GenBank/DDBJ databases">
        <authorList>
            <person name="Herbold C."/>
        </authorList>
    </citation>
    <scope>NUCLEOTIDE SEQUENCE [LARGE SCALE GENOMIC DNA]</scope>
</reference>
<dbReference type="AlphaFoldDB" id="A0A2H1EH35"/>
<evidence type="ECO:0000313" key="1">
    <source>
        <dbReference type="EMBL" id="SHO45163.1"/>
    </source>
</evidence>
<sequence>MCYLFETWYFLRQYRTLISITTPKRTKNGGIAISNRPGTPTFFHTITKEITEKMAVIAHILVTSSLVIPIDDMTILST</sequence>
<accession>A0A2H1EH35</accession>
<name>A0A2H1EH35_9ARCH</name>
<gene>
    <name evidence="1" type="ORF">NSIN_20559</name>
</gene>